<evidence type="ECO:0000259" key="2">
    <source>
        <dbReference type="Pfam" id="PF02517"/>
    </source>
</evidence>
<keyword evidence="1" id="KW-0812">Transmembrane</keyword>
<dbReference type="GO" id="GO:0008237">
    <property type="term" value="F:metallopeptidase activity"/>
    <property type="evidence" value="ECO:0007669"/>
    <property type="project" value="UniProtKB-KW"/>
</dbReference>
<dbReference type="Pfam" id="PF02517">
    <property type="entry name" value="Rce1-like"/>
    <property type="match status" value="1"/>
</dbReference>
<keyword evidence="3" id="KW-0645">Protease</keyword>
<feature type="domain" description="CAAX prenyl protease 2/Lysostaphin resistance protein A-like" evidence="2">
    <location>
        <begin position="142"/>
        <end position="242"/>
    </location>
</feature>
<protein>
    <submittedName>
        <fullName evidence="3">CPBP family intramembrane metalloprotease</fullName>
    </submittedName>
</protein>
<feature type="transmembrane region" description="Helical" evidence="1">
    <location>
        <begin position="68"/>
        <end position="86"/>
    </location>
</feature>
<dbReference type="GO" id="GO:0004175">
    <property type="term" value="F:endopeptidase activity"/>
    <property type="evidence" value="ECO:0007669"/>
    <property type="project" value="UniProtKB-ARBA"/>
</dbReference>
<dbReference type="AlphaFoldDB" id="A0A6G7XBX9"/>
<dbReference type="RefSeq" id="WP_166287436.1">
    <property type="nucleotide sequence ID" value="NZ_CP049863.1"/>
</dbReference>
<feature type="transmembrane region" description="Helical" evidence="1">
    <location>
        <begin position="143"/>
        <end position="171"/>
    </location>
</feature>
<dbReference type="EMBL" id="CP049863">
    <property type="protein sequence ID" value="QIK61881.1"/>
    <property type="molecule type" value="Genomic_DNA"/>
</dbReference>
<evidence type="ECO:0000256" key="1">
    <source>
        <dbReference type="SAM" id="Phobius"/>
    </source>
</evidence>
<keyword evidence="3" id="KW-0482">Metalloprotease</keyword>
<accession>A0A6G7XBX9</accession>
<gene>
    <name evidence="3" type="ORF">G7068_00620</name>
</gene>
<dbReference type="InterPro" id="IPR003675">
    <property type="entry name" value="Rce1/LyrA-like_dom"/>
</dbReference>
<organism evidence="3 4">
    <name type="scientific">Leucobacter viscericola</name>
    <dbReference type="NCBI Taxonomy" id="2714935"/>
    <lineage>
        <taxon>Bacteria</taxon>
        <taxon>Bacillati</taxon>
        <taxon>Actinomycetota</taxon>
        <taxon>Actinomycetes</taxon>
        <taxon>Micrococcales</taxon>
        <taxon>Microbacteriaceae</taxon>
        <taxon>Leucobacter</taxon>
    </lineage>
</organism>
<dbReference type="GO" id="GO:0080120">
    <property type="term" value="P:CAAX-box protein maturation"/>
    <property type="evidence" value="ECO:0007669"/>
    <property type="project" value="UniProtKB-ARBA"/>
</dbReference>
<dbReference type="GO" id="GO:0006508">
    <property type="term" value="P:proteolysis"/>
    <property type="evidence" value="ECO:0007669"/>
    <property type="project" value="UniProtKB-KW"/>
</dbReference>
<proteinExistence type="predicted"/>
<keyword evidence="4" id="KW-1185">Reference proteome</keyword>
<keyword evidence="3" id="KW-0378">Hydrolase</keyword>
<keyword evidence="1" id="KW-1133">Transmembrane helix</keyword>
<keyword evidence="1" id="KW-0472">Membrane</keyword>
<dbReference type="Proteomes" id="UP000502677">
    <property type="component" value="Chromosome"/>
</dbReference>
<feature type="transmembrane region" description="Helical" evidence="1">
    <location>
        <begin position="38"/>
        <end position="56"/>
    </location>
</feature>
<reference evidence="3 4" key="1">
    <citation type="submission" date="2020-03" db="EMBL/GenBank/DDBJ databases">
        <title>Leucobacter sp. nov., isolated from beetles.</title>
        <authorList>
            <person name="Hyun D.-W."/>
            <person name="Bae J.-W."/>
        </authorList>
    </citation>
    <scope>NUCLEOTIDE SEQUENCE [LARGE SCALE GENOMIC DNA]</scope>
    <source>
        <strain evidence="3 4">HDW9C</strain>
    </source>
</reference>
<feature type="transmembrane region" description="Helical" evidence="1">
    <location>
        <begin position="206"/>
        <end position="225"/>
    </location>
</feature>
<feature type="transmembrane region" description="Helical" evidence="1">
    <location>
        <begin position="183"/>
        <end position="200"/>
    </location>
</feature>
<dbReference type="KEGG" id="lvi:G7068_00620"/>
<sequence length="258" mass="28327">MDPELTAPNRFGRLIERRDDRDFPYYNGEPMTVATWKWLLIIVACVLGFLVLILVPSSDEITGLIPRILFPAIPLTLFIVFTGKHWSAIFRRLTGRDWLTMVVFWLLNLAVTSLVGILVAALFGANANTAADGLADAGGAEILAFFVGTGIQLFGEEIFTLLPFLAVMYLFYSKAKLSRKTSIILAWLITAVWFGAAHLPTYGWNVAQALLVIGTARLVLTLAFIRTKNIAVSTGAHILNDWSTFGFVILTSAAMTAA</sequence>
<evidence type="ECO:0000313" key="4">
    <source>
        <dbReference type="Proteomes" id="UP000502677"/>
    </source>
</evidence>
<evidence type="ECO:0000313" key="3">
    <source>
        <dbReference type="EMBL" id="QIK61881.1"/>
    </source>
</evidence>
<name>A0A6G7XBX9_9MICO</name>
<feature type="transmembrane region" description="Helical" evidence="1">
    <location>
        <begin position="98"/>
        <end position="123"/>
    </location>
</feature>